<dbReference type="EMBL" id="JAAAHW010009725">
    <property type="protein sequence ID" value="KAF9936999.1"/>
    <property type="molecule type" value="Genomic_DNA"/>
</dbReference>
<accession>A0A9P6ILS0</accession>
<evidence type="ECO:0000313" key="2">
    <source>
        <dbReference type="EMBL" id="KAF9936999.1"/>
    </source>
</evidence>
<comment type="caution">
    <text evidence="2">The sequence shown here is derived from an EMBL/GenBank/DDBJ whole genome shotgun (WGS) entry which is preliminary data.</text>
</comment>
<evidence type="ECO:0000313" key="3">
    <source>
        <dbReference type="Proteomes" id="UP000749646"/>
    </source>
</evidence>
<dbReference type="Proteomes" id="UP000749646">
    <property type="component" value="Unassembled WGS sequence"/>
</dbReference>
<sequence length="161" mass="16663">MKEAAVLSEKNAESMPEPIGEMSSIMSPNEKGAAPVEAPAEAKESSTEATVPVEDTVEATAIAYETAFSAAEVPAAPSEEKVTKDDNVVPLKEYADIQAGVEKVVSEIETPHEVATATAKDSPVEATLAEELTFVAEVQAETASIGEAFTPAEIGSPSEAV</sequence>
<proteinExistence type="predicted"/>
<gene>
    <name evidence="2" type="ORF">BGZ65_001891</name>
</gene>
<reference evidence="2" key="1">
    <citation type="journal article" date="2020" name="Fungal Divers.">
        <title>Resolving the Mortierellaceae phylogeny through synthesis of multi-gene phylogenetics and phylogenomics.</title>
        <authorList>
            <person name="Vandepol N."/>
            <person name="Liber J."/>
            <person name="Desiro A."/>
            <person name="Na H."/>
            <person name="Kennedy M."/>
            <person name="Barry K."/>
            <person name="Grigoriev I.V."/>
            <person name="Miller A.N."/>
            <person name="O'Donnell K."/>
            <person name="Stajich J.E."/>
            <person name="Bonito G."/>
        </authorList>
    </citation>
    <scope>NUCLEOTIDE SEQUENCE</scope>
    <source>
        <strain evidence="2">MES-2147</strain>
    </source>
</reference>
<evidence type="ECO:0000256" key="1">
    <source>
        <dbReference type="SAM" id="MobiDB-lite"/>
    </source>
</evidence>
<feature type="compositionally biased region" description="Low complexity" evidence="1">
    <location>
        <begin position="30"/>
        <end position="39"/>
    </location>
</feature>
<feature type="region of interest" description="Disordered" evidence="1">
    <location>
        <begin position="1"/>
        <end position="54"/>
    </location>
</feature>
<organism evidence="2 3">
    <name type="scientific">Modicella reniformis</name>
    <dbReference type="NCBI Taxonomy" id="1440133"/>
    <lineage>
        <taxon>Eukaryota</taxon>
        <taxon>Fungi</taxon>
        <taxon>Fungi incertae sedis</taxon>
        <taxon>Mucoromycota</taxon>
        <taxon>Mortierellomycotina</taxon>
        <taxon>Mortierellomycetes</taxon>
        <taxon>Mortierellales</taxon>
        <taxon>Mortierellaceae</taxon>
        <taxon>Modicella</taxon>
    </lineage>
</organism>
<dbReference type="AlphaFoldDB" id="A0A9P6ILS0"/>
<feature type="non-terminal residue" evidence="2">
    <location>
        <position position="161"/>
    </location>
</feature>
<protein>
    <submittedName>
        <fullName evidence="2">Uncharacterized protein</fullName>
    </submittedName>
</protein>
<keyword evidence="3" id="KW-1185">Reference proteome</keyword>
<name>A0A9P6ILS0_9FUNG</name>